<evidence type="ECO:0000256" key="1">
    <source>
        <dbReference type="SAM" id="MobiDB-lite"/>
    </source>
</evidence>
<organism evidence="2 3">
    <name type="scientific">Prorocentrum cordatum</name>
    <dbReference type="NCBI Taxonomy" id="2364126"/>
    <lineage>
        <taxon>Eukaryota</taxon>
        <taxon>Sar</taxon>
        <taxon>Alveolata</taxon>
        <taxon>Dinophyceae</taxon>
        <taxon>Prorocentrales</taxon>
        <taxon>Prorocentraceae</taxon>
        <taxon>Prorocentrum</taxon>
    </lineage>
</organism>
<evidence type="ECO:0000313" key="3">
    <source>
        <dbReference type="Proteomes" id="UP001189429"/>
    </source>
</evidence>
<feature type="non-terminal residue" evidence="2">
    <location>
        <position position="1"/>
    </location>
</feature>
<protein>
    <submittedName>
        <fullName evidence="2">Uncharacterized protein</fullName>
    </submittedName>
</protein>
<evidence type="ECO:0000313" key="2">
    <source>
        <dbReference type="EMBL" id="CAK0792253.1"/>
    </source>
</evidence>
<feature type="compositionally biased region" description="Basic and acidic residues" evidence="1">
    <location>
        <begin position="160"/>
        <end position="181"/>
    </location>
</feature>
<gene>
    <name evidence="2" type="ORF">PCOR1329_LOCUS2902</name>
</gene>
<feature type="region of interest" description="Disordered" evidence="1">
    <location>
        <begin position="65"/>
        <end position="183"/>
    </location>
</feature>
<feature type="region of interest" description="Disordered" evidence="1">
    <location>
        <begin position="223"/>
        <end position="252"/>
    </location>
</feature>
<dbReference type="EMBL" id="CAUYUJ010000736">
    <property type="protein sequence ID" value="CAK0792253.1"/>
    <property type="molecule type" value="Genomic_DNA"/>
</dbReference>
<feature type="non-terminal residue" evidence="2">
    <location>
        <position position="321"/>
    </location>
</feature>
<name>A0ABN9PPC5_9DINO</name>
<feature type="region of interest" description="Disordered" evidence="1">
    <location>
        <begin position="1"/>
        <end position="45"/>
    </location>
</feature>
<feature type="compositionally biased region" description="Low complexity" evidence="1">
    <location>
        <begin position="92"/>
        <end position="104"/>
    </location>
</feature>
<comment type="caution">
    <text evidence="2">The sequence shown here is derived from an EMBL/GenBank/DDBJ whole genome shotgun (WGS) entry which is preliminary data.</text>
</comment>
<reference evidence="2" key="1">
    <citation type="submission" date="2023-10" db="EMBL/GenBank/DDBJ databases">
        <authorList>
            <person name="Chen Y."/>
            <person name="Shah S."/>
            <person name="Dougan E. K."/>
            <person name="Thang M."/>
            <person name="Chan C."/>
        </authorList>
    </citation>
    <scope>NUCLEOTIDE SEQUENCE [LARGE SCALE GENOMIC DNA]</scope>
</reference>
<sequence length="321" mass="33228">AGRRDIAALGATATRREARQRHRAAREAATQPLAQARGEPGSWKDRELAARPALLAPFARGRAALGHRRNAAPRAQRVPPGGFAHAPAADIARASAGPGSAEAAPSPPRAEPRRPSAQLDAEAQRLDASPLAAWPPPHPGEVGERDPCPHAPDAPEDEDGKAAEQPRDRGCPALRGEHGRAEQANPIALFARALIRFKKSMLALGDEDEIILTVATATARAAFGGGDGPHAETDDSFAGASASEAPSRGAAVLHAALHHPDAPDARLDSTSDVARAMEVGDASLPKRTPLRFDAPHPFAPSLGAATANDAADGEAEESGPR</sequence>
<dbReference type="Proteomes" id="UP001189429">
    <property type="component" value="Unassembled WGS sequence"/>
</dbReference>
<feature type="region of interest" description="Disordered" evidence="1">
    <location>
        <begin position="278"/>
        <end position="321"/>
    </location>
</feature>
<accession>A0ABN9PPC5</accession>
<proteinExistence type="predicted"/>
<feature type="compositionally biased region" description="Acidic residues" evidence="1">
    <location>
        <begin position="311"/>
        <end position="321"/>
    </location>
</feature>
<keyword evidence="3" id="KW-1185">Reference proteome</keyword>